<dbReference type="GO" id="GO:0012505">
    <property type="term" value="C:endomembrane system"/>
    <property type="evidence" value="ECO:0007669"/>
    <property type="project" value="TreeGrafter"/>
</dbReference>
<feature type="region of interest" description="Disordered" evidence="6">
    <location>
        <begin position="617"/>
        <end position="641"/>
    </location>
</feature>
<evidence type="ECO:0000256" key="6">
    <source>
        <dbReference type="SAM" id="MobiDB-lite"/>
    </source>
</evidence>
<comment type="similarity">
    <text evidence="2">Belongs to the CLPTM1 family.</text>
</comment>
<protein>
    <submittedName>
        <fullName evidence="8">Transmembrane protein</fullName>
    </submittedName>
</protein>
<dbReference type="EMBL" id="LN483273">
    <property type="protein sequence ID" value="CDZ97998.1"/>
    <property type="molecule type" value="Genomic_DNA"/>
</dbReference>
<keyword evidence="5 7" id="KW-0472">Membrane</keyword>
<reference evidence="8" key="1">
    <citation type="submission" date="2014-08" db="EMBL/GenBank/DDBJ databases">
        <authorList>
            <person name="Sharma Rahul"/>
            <person name="Thines Marco"/>
        </authorList>
    </citation>
    <scope>NUCLEOTIDE SEQUENCE</scope>
</reference>
<name>A0A0F7SJY7_PHARH</name>
<evidence type="ECO:0000256" key="7">
    <source>
        <dbReference type="SAM" id="Phobius"/>
    </source>
</evidence>
<evidence type="ECO:0000256" key="3">
    <source>
        <dbReference type="ARBA" id="ARBA00022692"/>
    </source>
</evidence>
<accession>A0A0F7SJY7</accession>
<dbReference type="AlphaFoldDB" id="A0A0F7SJY7"/>
<keyword evidence="3 7" id="KW-0812">Transmembrane</keyword>
<feature type="transmembrane region" description="Helical" evidence="7">
    <location>
        <begin position="362"/>
        <end position="382"/>
    </location>
</feature>
<evidence type="ECO:0000256" key="4">
    <source>
        <dbReference type="ARBA" id="ARBA00022989"/>
    </source>
</evidence>
<feature type="region of interest" description="Disordered" evidence="6">
    <location>
        <begin position="1"/>
        <end position="27"/>
    </location>
</feature>
<evidence type="ECO:0000256" key="2">
    <source>
        <dbReference type="ARBA" id="ARBA00009310"/>
    </source>
</evidence>
<feature type="transmembrane region" description="Helical" evidence="7">
    <location>
        <begin position="488"/>
        <end position="511"/>
    </location>
</feature>
<dbReference type="PANTHER" id="PTHR21347:SF0">
    <property type="entry name" value="LIPID SCRAMBLASE CLPTM1L"/>
    <property type="match status" value="1"/>
</dbReference>
<evidence type="ECO:0000313" key="8">
    <source>
        <dbReference type="EMBL" id="CDZ97998.1"/>
    </source>
</evidence>
<feature type="transmembrane region" description="Helical" evidence="7">
    <location>
        <begin position="517"/>
        <end position="538"/>
    </location>
</feature>
<dbReference type="Pfam" id="PF05602">
    <property type="entry name" value="CLPTM1"/>
    <property type="match status" value="1"/>
</dbReference>
<organism evidence="8">
    <name type="scientific">Phaffia rhodozyma</name>
    <name type="common">Yeast</name>
    <name type="synonym">Xanthophyllomyces dendrorhous</name>
    <dbReference type="NCBI Taxonomy" id="264483"/>
    <lineage>
        <taxon>Eukaryota</taxon>
        <taxon>Fungi</taxon>
        <taxon>Dikarya</taxon>
        <taxon>Basidiomycota</taxon>
        <taxon>Agaricomycotina</taxon>
        <taxon>Tremellomycetes</taxon>
        <taxon>Cystofilobasidiales</taxon>
        <taxon>Mrakiaceae</taxon>
        <taxon>Phaffia</taxon>
    </lineage>
</organism>
<evidence type="ECO:0000256" key="1">
    <source>
        <dbReference type="ARBA" id="ARBA00004141"/>
    </source>
</evidence>
<proteinExistence type="inferred from homology"/>
<feature type="compositionally biased region" description="Gly residues" evidence="6">
    <location>
        <begin position="13"/>
        <end position="23"/>
    </location>
</feature>
<sequence>MSAPPTAVASPAGGRGTGGGGGSQEESTASTLWSYARTAIMVYAGSQIMNKLMANVIPQPPAAVPTADSVGESASGLAGAPLDPRLKPKADPITYRPFWEESTSMDMYIYFSTSPSGDVDFGQDGGSPSIVWKDLVYGDWKINDFKDIQVDLPASVQRNASLWADIFLTNGHVSPDPSDPKYNASAVAHSRKLLTRYAPKKKIRKEKSLIGGKDDEEEEDVILSLAQIEEEHKTTPIISYWHPNLTLAIVSDRPNIIEQALPPDSKEFVLLEPSGEKDKEGRLGHYPIVYPNDFWNMKDQLIEINSTTPTLPLRISIYSMSYWKFTIYSSVGAGMEKQAAAQGGTGGEMDEFKRVLVETNPFLLGATVLVSILHMLFEFLAFSSDVSHWRKKDGDMTGVSLRTILTNCVVQLVTLLYLYDNSQETSWMILLSQGMGLFVEAWKITKIVDIKLVPRSAESQSILPYRLAFEDKKVLSEDERKTQEYDALAFRLVSYGAIPVLMAYTGYSLFYSKHRSWYSFTINTLAQAIYMFGFVQLVPQLIINYKLKSVAHMPMKAMVYKTLSTVVDDFFSFVIKMPLLHRLACFRDDVVFIILLYQRWIYRVDKTRANEYGQVAVDQSDSDSAPEGLSGDVDSETKKTK</sequence>
<dbReference type="GO" id="GO:0016020">
    <property type="term" value="C:membrane"/>
    <property type="evidence" value="ECO:0007669"/>
    <property type="project" value="UniProtKB-SubCell"/>
</dbReference>
<keyword evidence="4 7" id="KW-1133">Transmembrane helix</keyword>
<comment type="subcellular location">
    <subcellularLocation>
        <location evidence="1">Membrane</location>
        <topology evidence="1">Multi-pass membrane protein</topology>
    </subcellularLocation>
</comment>
<dbReference type="PANTHER" id="PTHR21347">
    <property type="entry name" value="CLEFT LIP AND PALATE ASSOCIATED TRANSMEMBRANE PROTEIN-RELATED"/>
    <property type="match status" value="1"/>
</dbReference>
<evidence type="ECO:0000256" key="5">
    <source>
        <dbReference type="ARBA" id="ARBA00023136"/>
    </source>
</evidence>
<dbReference type="InterPro" id="IPR008429">
    <property type="entry name" value="CLPTM1"/>
</dbReference>